<reference evidence="1 2" key="1">
    <citation type="submission" date="2019-04" db="EMBL/GenBank/DDBJ databases">
        <authorList>
            <person name="Feng G."/>
            <person name="Zhu H."/>
        </authorList>
    </citation>
    <scope>NUCLEOTIDE SEQUENCE [LARGE SCALE GENOMIC DNA]</scope>
    <source>
        <strain evidence="1 2">6HR-1</strain>
    </source>
</reference>
<dbReference type="RefSeq" id="WP_135416948.1">
    <property type="nucleotide sequence ID" value="NZ_SRLB01000014.1"/>
</dbReference>
<protein>
    <submittedName>
        <fullName evidence="1">Uncharacterized protein</fullName>
    </submittedName>
</protein>
<proteinExistence type="predicted"/>
<sequence>MSHIQKQFKKRRNLSGSEEFTISKEMLYDLIKCALKNVEFDEDWYLERHQDIKQAIEAGEIKNAKEHFIKYGYFEGKLPYRIPVDDNFYLSENQDVRDGVANGTIKSAAEHFYTAGAQEGRLPYRGFSLFEL</sequence>
<accession>A0A4Z0NM60</accession>
<gene>
    <name evidence="1" type="ORF">EU555_19800</name>
</gene>
<name>A0A4Z0NM60_9HYPH</name>
<dbReference type="EMBL" id="SRLB01000014">
    <property type="protein sequence ID" value="TGD97413.1"/>
    <property type="molecule type" value="Genomic_DNA"/>
</dbReference>
<organism evidence="1 2">
    <name type="scientific">Methylobacterium nonmethylotrophicum</name>
    <dbReference type="NCBI Taxonomy" id="1141884"/>
    <lineage>
        <taxon>Bacteria</taxon>
        <taxon>Pseudomonadati</taxon>
        <taxon>Pseudomonadota</taxon>
        <taxon>Alphaproteobacteria</taxon>
        <taxon>Hyphomicrobiales</taxon>
        <taxon>Methylobacteriaceae</taxon>
        <taxon>Methylobacterium</taxon>
    </lineage>
</organism>
<dbReference type="OrthoDB" id="452279at2"/>
<comment type="caution">
    <text evidence="1">The sequence shown here is derived from an EMBL/GenBank/DDBJ whole genome shotgun (WGS) entry which is preliminary data.</text>
</comment>
<keyword evidence="2" id="KW-1185">Reference proteome</keyword>
<dbReference type="Proteomes" id="UP000297535">
    <property type="component" value="Unassembled WGS sequence"/>
</dbReference>
<evidence type="ECO:0000313" key="2">
    <source>
        <dbReference type="Proteomes" id="UP000297535"/>
    </source>
</evidence>
<evidence type="ECO:0000313" key="1">
    <source>
        <dbReference type="EMBL" id="TGD97413.1"/>
    </source>
</evidence>
<dbReference type="AlphaFoldDB" id="A0A4Z0NM60"/>